<accession>A0AA38G8A7</accession>
<dbReference type="AlphaFoldDB" id="A0AA38G8A7"/>
<proteinExistence type="predicted"/>
<name>A0AA38G8A7_TAXCH</name>
<reference evidence="1 2" key="1">
    <citation type="journal article" date="2021" name="Nat. Plants">
        <title>The Taxus genome provides insights into paclitaxel biosynthesis.</title>
        <authorList>
            <person name="Xiong X."/>
            <person name="Gou J."/>
            <person name="Liao Q."/>
            <person name="Li Y."/>
            <person name="Zhou Q."/>
            <person name="Bi G."/>
            <person name="Li C."/>
            <person name="Du R."/>
            <person name="Wang X."/>
            <person name="Sun T."/>
            <person name="Guo L."/>
            <person name="Liang H."/>
            <person name="Lu P."/>
            <person name="Wu Y."/>
            <person name="Zhang Z."/>
            <person name="Ro D.K."/>
            <person name="Shang Y."/>
            <person name="Huang S."/>
            <person name="Yan J."/>
        </authorList>
    </citation>
    <scope>NUCLEOTIDE SEQUENCE [LARGE SCALE GENOMIC DNA]</scope>
    <source>
        <strain evidence="1">Ta-2019</strain>
    </source>
</reference>
<protein>
    <submittedName>
        <fullName evidence="1">Uncharacterized protein</fullName>
    </submittedName>
</protein>
<evidence type="ECO:0000313" key="2">
    <source>
        <dbReference type="Proteomes" id="UP000824469"/>
    </source>
</evidence>
<keyword evidence="2" id="KW-1185">Reference proteome</keyword>
<sequence length="52" mass="6040">MGCLGRKHAKDAVRANRPKLDHFAFFDLGQRALKYATREFRPKMGKLALFNF</sequence>
<feature type="non-terminal residue" evidence="1">
    <location>
        <position position="52"/>
    </location>
</feature>
<gene>
    <name evidence="1" type="ORF">KI387_044563</name>
</gene>
<comment type="caution">
    <text evidence="1">The sequence shown here is derived from an EMBL/GenBank/DDBJ whole genome shotgun (WGS) entry which is preliminary data.</text>
</comment>
<evidence type="ECO:0000313" key="1">
    <source>
        <dbReference type="EMBL" id="KAH9316825.1"/>
    </source>
</evidence>
<dbReference type="EMBL" id="JAHRHJ020000005">
    <property type="protein sequence ID" value="KAH9316825.1"/>
    <property type="molecule type" value="Genomic_DNA"/>
</dbReference>
<organism evidence="1 2">
    <name type="scientific">Taxus chinensis</name>
    <name type="common">Chinese yew</name>
    <name type="synonym">Taxus wallichiana var. chinensis</name>
    <dbReference type="NCBI Taxonomy" id="29808"/>
    <lineage>
        <taxon>Eukaryota</taxon>
        <taxon>Viridiplantae</taxon>
        <taxon>Streptophyta</taxon>
        <taxon>Embryophyta</taxon>
        <taxon>Tracheophyta</taxon>
        <taxon>Spermatophyta</taxon>
        <taxon>Pinopsida</taxon>
        <taxon>Pinidae</taxon>
        <taxon>Conifers II</taxon>
        <taxon>Cupressales</taxon>
        <taxon>Taxaceae</taxon>
        <taxon>Taxus</taxon>
    </lineage>
</organism>
<dbReference type="Proteomes" id="UP000824469">
    <property type="component" value="Unassembled WGS sequence"/>
</dbReference>